<feature type="compositionally biased region" description="Polar residues" evidence="5">
    <location>
        <begin position="117"/>
        <end position="128"/>
    </location>
</feature>
<name>A0A177DLY4_ALTAL</name>
<dbReference type="GO" id="GO:0015087">
    <property type="term" value="F:cobalt ion transmembrane transporter activity"/>
    <property type="evidence" value="ECO:0007669"/>
    <property type="project" value="TreeGrafter"/>
</dbReference>
<evidence type="ECO:0000256" key="6">
    <source>
        <dbReference type="SAM" id="Phobius"/>
    </source>
</evidence>
<dbReference type="GO" id="GO:0000287">
    <property type="term" value="F:magnesium ion binding"/>
    <property type="evidence" value="ECO:0007669"/>
    <property type="project" value="TreeGrafter"/>
</dbReference>
<dbReference type="GO" id="GO:0005886">
    <property type="term" value="C:plasma membrane"/>
    <property type="evidence" value="ECO:0007669"/>
    <property type="project" value="UniProtKB-SubCell"/>
</dbReference>
<accession>A0A177DLY4</accession>
<evidence type="ECO:0000256" key="4">
    <source>
        <dbReference type="ARBA" id="ARBA00023136"/>
    </source>
</evidence>
<dbReference type="EMBL" id="KV441478">
    <property type="protein sequence ID" value="OAG20506.1"/>
    <property type="molecule type" value="Genomic_DNA"/>
</dbReference>
<feature type="domain" description="DUF7896" evidence="7">
    <location>
        <begin position="243"/>
        <end position="283"/>
    </location>
</feature>
<dbReference type="Pfam" id="PF01544">
    <property type="entry name" value="CorA"/>
    <property type="match status" value="1"/>
</dbReference>
<dbReference type="Proteomes" id="UP000077248">
    <property type="component" value="Unassembled WGS sequence"/>
</dbReference>
<dbReference type="GO" id="GO:0015095">
    <property type="term" value="F:magnesium ion transmembrane transporter activity"/>
    <property type="evidence" value="ECO:0007669"/>
    <property type="project" value="TreeGrafter"/>
</dbReference>
<dbReference type="RefSeq" id="XP_018385927.1">
    <property type="nucleotide sequence ID" value="XM_018534450.1"/>
</dbReference>
<dbReference type="GO" id="GO:0050897">
    <property type="term" value="F:cobalt ion binding"/>
    <property type="evidence" value="ECO:0007669"/>
    <property type="project" value="TreeGrafter"/>
</dbReference>
<dbReference type="GeneID" id="29120044"/>
<dbReference type="AlphaFoldDB" id="A0A177DLY4"/>
<dbReference type="STRING" id="5599.A0A177DLY4"/>
<evidence type="ECO:0000259" key="7">
    <source>
        <dbReference type="Pfam" id="PF25438"/>
    </source>
</evidence>
<evidence type="ECO:0000256" key="5">
    <source>
        <dbReference type="SAM" id="MobiDB-lite"/>
    </source>
</evidence>
<protein>
    <recommendedName>
        <fullName evidence="7">DUF7896 domain-containing protein</fullName>
    </recommendedName>
</protein>
<dbReference type="InterPro" id="IPR057218">
    <property type="entry name" value="DUF7896"/>
</dbReference>
<dbReference type="InterPro" id="IPR002523">
    <property type="entry name" value="MgTranspt_CorA/ZnTranspt_ZntB"/>
</dbReference>
<dbReference type="PANTHER" id="PTHR46494">
    <property type="entry name" value="CORA FAMILY METAL ION TRANSPORTER (EUROFUNG)"/>
    <property type="match status" value="1"/>
</dbReference>
<dbReference type="PANTHER" id="PTHR46494:SF1">
    <property type="entry name" value="CORA FAMILY METAL ION TRANSPORTER (EUROFUNG)"/>
    <property type="match status" value="1"/>
</dbReference>
<evidence type="ECO:0000256" key="1">
    <source>
        <dbReference type="ARBA" id="ARBA00004651"/>
    </source>
</evidence>
<evidence type="ECO:0000256" key="2">
    <source>
        <dbReference type="ARBA" id="ARBA00022692"/>
    </source>
</evidence>
<feature type="transmembrane region" description="Helical" evidence="6">
    <location>
        <begin position="582"/>
        <end position="605"/>
    </location>
</feature>
<dbReference type="InterPro" id="IPR045863">
    <property type="entry name" value="CorA_TM1_TM2"/>
</dbReference>
<feature type="region of interest" description="Disordered" evidence="5">
    <location>
        <begin position="117"/>
        <end position="138"/>
    </location>
</feature>
<reference evidence="8 9" key="1">
    <citation type="submission" date="2016-05" db="EMBL/GenBank/DDBJ databases">
        <title>Comparative analysis of secretome profiles of manganese(II)-oxidizing ascomycete fungi.</title>
        <authorList>
            <consortium name="DOE Joint Genome Institute"/>
            <person name="Zeiner C.A."/>
            <person name="Purvine S.O."/>
            <person name="Zink E.M."/>
            <person name="Wu S."/>
            <person name="Pasa-Tolic L."/>
            <person name="Chaput D.L."/>
            <person name="Haridas S."/>
            <person name="Grigoriev I.V."/>
            <person name="Santelli C.M."/>
            <person name="Hansel C.M."/>
        </authorList>
    </citation>
    <scope>NUCLEOTIDE SEQUENCE [LARGE SCALE GENOMIC DNA]</scope>
    <source>
        <strain evidence="8 9">SRC1lrK2f</strain>
    </source>
</reference>
<evidence type="ECO:0000313" key="9">
    <source>
        <dbReference type="Proteomes" id="UP000077248"/>
    </source>
</evidence>
<comment type="subcellular location">
    <subcellularLocation>
        <location evidence="1">Cell membrane</location>
        <topology evidence="1">Multi-pass membrane protein</topology>
    </subcellularLocation>
</comment>
<evidence type="ECO:0000313" key="8">
    <source>
        <dbReference type="EMBL" id="OAG20506.1"/>
    </source>
</evidence>
<sequence length="716" mass="81471">MTLFRGISDSNTRNAIRIAKKALRDQREVLKLETSERLPLSDSTSGSGVDNVKPFLTWVLVDAELDQKENTERVAAEYLHGMMREIEQSLLQRNEHSYDLCRELTISDLVYSLQASTPHRSPMTSSSVAPGHQRTPSRPAPWMATLQVLTSFGTMLENRPPEDPVLSAQKNMVRAAIDELFACLKRFVGLYVPCDYAHSVCYKLWGSMALLNNSATLVFKEEEHPRPLYIIRPLQTSFLRDRNIKKPMVPISSCLECKDGHTYKSHQEALTHLNKVHFRDGSLRHHQTARRYFVRTENDLRNERASKQHLWLLQICIQYFETLVTRGEKLHLGVAEGKQTDRRRYQLPDGLLDCFEETVLFLMQATTSVVAIRNEASIWKHTPGKAIDDLETPAVQSALEELGKLGESAQASMTRAEKAVVLAGGEGSTVSIGNAGPEFLVSIVLQNIARRHLLTDVKMDVNQLYQEYTSKLEYQIYQFPRKRLLRTIHKLQEELTVVQLVNSWQTKAFDNFLQILDPRTFKLPTSDRISLFLPESECISESLKSLQSKAVELEALKKRTQYLREQLKQSVEILEEDHGKAILMFTIITTIFLPLSFVTSLFGMNTSDIRNIDRTQAFFWVIAIPFTAVIVLVAILLAYRGDKLYDLVVQTIHEVKERHMKTGLPIAPLQDEREWGNLFSFARPSRALRSRSNVATNNIELNTLASSSASRSALVT</sequence>
<keyword evidence="4 6" id="KW-0472">Membrane</keyword>
<dbReference type="SUPFAM" id="SSF144083">
    <property type="entry name" value="Magnesium transport protein CorA, transmembrane region"/>
    <property type="match status" value="1"/>
</dbReference>
<dbReference type="VEuPathDB" id="FungiDB:CC77DRAFT_935619"/>
<keyword evidence="3 6" id="KW-1133">Transmembrane helix</keyword>
<dbReference type="KEGG" id="aalt:CC77DRAFT_935619"/>
<keyword evidence="2 6" id="KW-0812">Transmembrane</keyword>
<dbReference type="Gene3D" id="1.20.58.340">
    <property type="entry name" value="Magnesium transport protein CorA, transmembrane region"/>
    <property type="match status" value="1"/>
</dbReference>
<gene>
    <name evidence="8" type="ORF">CC77DRAFT_935619</name>
</gene>
<dbReference type="OMA" id="SCHICEN"/>
<keyword evidence="9" id="KW-1185">Reference proteome</keyword>
<organism evidence="8 9">
    <name type="scientific">Alternaria alternata</name>
    <name type="common">Alternaria rot fungus</name>
    <name type="synonym">Torula alternata</name>
    <dbReference type="NCBI Taxonomy" id="5599"/>
    <lineage>
        <taxon>Eukaryota</taxon>
        <taxon>Fungi</taxon>
        <taxon>Dikarya</taxon>
        <taxon>Ascomycota</taxon>
        <taxon>Pezizomycotina</taxon>
        <taxon>Dothideomycetes</taxon>
        <taxon>Pleosporomycetidae</taxon>
        <taxon>Pleosporales</taxon>
        <taxon>Pleosporineae</taxon>
        <taxon>Pleosporaceae</taxon>
        <taxon>Alternaria</taxon>
        <taxon>Alternaria sect. Alternaria</taxon>
        <taxon>Alternaria alternata complex</taxon>
    </lineage>
</organism>
<feature type="transmembrane region" description="Helical" evidence="6">
    <location>
        <begin position="617"/>
        <end position="639"/>
    </location>
</feature>
<proteinExistence type="predicted"/>
<evidence type="ECO:0000256" key="3">
    <source>
        <dbReference type="ARBA" id="ARBA00022989"/>
    </source>
</evidence>
<dbReference type="Pfam" id="PF25438">
    <property type="entry name" value="DUF7896"/>
    <property type="match status" value="1"/>
</dbReference>